<proteinExistence type="inferred from homology"/>
<dbReference type="AlphaFoldDB" id="A0A4Y9ZYS3"/>
<evidence type="ECO:0000313" key="10">
    <source>
        <dbReference type="Proteomes" id="UP000298061"/>
    </source>
</evidence>
<sequence length="894" mass="101333">MTNLAKPDWKQLESTVIGLDLFDSVFISSSAGERKPNLAFYRHIIHTIHANPCHTIFVDPSLENVATARSFGMSAVLYEGPDRLRKTLYSLCFDSVYRGQFFMRLNTGKHLSFTSTGHTIQENFSQMLILEATRDPSLVAYTKFNGLFNFFRARGELTTHNFPYDADSTSIGVTVCDNISPTTRDHVMDEILKLRNSDGIIQVYFDASRPRIDPVVCVNVLTLFHAYGRGDQLKDTFNWVEDVLVHRAYLNGTRYYEPAEAFLFFLSRLLSVSSVARMRLRKAYAQRCRERIGMKGDALALAMRIICCTLEGIDASLDLLTLREMQQVDGGWADGWFYKYGSTGILIANRGLTTALAIRAIELGEGRHSDIRAPSIGEERVQAGWMEWPKSNWAELFDKDAWKFKKDIQNTYGSVVKVSALFGDQQLYITDPLAITHIFQLDRPQYDTNAYHLLRSRLSFGCGLVGTTGTEHAKQRRLLAPFFATKYLRTLLPVFYPFAHEVCQAISFILASYFLSLGLHELCANIERRIKPGDGVMNMHRLMSIAALEYVGTGVGYRFDGLNESKPNEFHEAAKALNPLTFKLSTFRVFLPWMIKLGPAWFRRELIDWLPWPDARRIKEVIYKIDSISRDILATRRAALNDGSGFGKDILSAILKFNEEADEDEKIEDYEIISHITTTLFAGHETTAGVLSRILHQMALCPDAQAKLRKEVTEARATHGDLDFDRLIELEYLDAVCKETLRVSIVPHFKYTHDIIVSIVGYNRNKDVWGNDAEEWVPDRWLQPLPSSVVDAKLPAVFSHMMTFTLGPRACMYVRYNLIGYAYVDITVLFSGYKFAEMEMKLILSVLISKFEFTVSPKEEIFWAMGGSITPLVKGSGEIEPNLPLKVSVVASAP</sequence>
<evidence type="ECO:0000256" key="4">
    <source>
        <dbReference type="ARBA" id="ARBA00022617"/>
    </source>
</evidence>
<evidence type="ECO:0000313" key="9">
    <source>
        <dbReference type="EMBL" id="TFY79237.1"/>
    </source>
</evidence>
<keyword evidence="10" id="KW-1185">Reference proteome</keyword>
<dbReference type="GO" id="GO:0004497">
    <property type="term" value="F:monooxygenase activity"/>
    <property type="evidence" value="ECO:0007669"/>
    <property type="project" value="UniProtKB-KW"/>
</dbReference>
<keyword evidence="6" id="KW-0560">Oxidoreductase</keyword>
<protein>
    <recommendedName>
        <fullName evidence="11">Cytochrome P450</fullName>
    </recommendedName>
</protein>
<dbReference type="SUPFAM" id="SSF48264">
    <property type="entry name" value="Cytochrome P450"/>
    <property type="match status" value="1"/>
</dbReference>
<dbReference type="STRING" id="135208.A0A4Y9ZYS3"/>
<keyword evidence="4" id="KW-0349">Heme</keyword>
<dbReference type="SUPFAM" id="SSF56784">
    <property type="entry name" value="HAD-like"/>
    <property type="match status" value="1"/>
</dbReference>
<dbReference type="Gene3D" id="1.10.630.10">
    <property type="entry name" value="Cytochrome P450"/>
    <property type="match status" value="1"/>
</dbReference>
<dbReference type="Gene3D" id="3.40.50.1000">
    <property type="entry name" value="HAD superfamily/HAD-like"/>
    <property type="match status" value="1"/>
</dbReference>
<dbReference type="Pfam" id="PF00067">
    <property type="entry name" value="p450"/>
    <property type="match status" value="1"/>
</dbReference>
<keyword evidence="5" id="KW-0479">Metal-binding</keyword>
<dbReference type="GO" id="GO:0020037">
    <property type="term" value="F:heme binding"/>
    <property type="evidence" value="ECO:0007669"/>
    <property type="project" value="InterPro"/>
</dbReference>
<evidence type="ECO:0000256" key="6">
    <source>
        <dbReference type="ARBA" id="ARBA00023002"/>
    </source>
</evidence>
<keyword evidence="7" id="KW-0408">Iron</keyword>
<dbReference type="InterPro" id="IPR036396">
    <property type="entry name" value="Cyt_P450_sf"/>
</dbReference>
<dbReference type="InterPro" id="IPR001128">
    <property type="entry name" value="Cyt_P450"/>
</dbReference>
<dbReference type="InterPro" id="IPR023214">
    <property type="entry name" value="HAD_sf"/>
</dbReference>
<comment type="cofactor">
    <cofactor evidence="1">
        <name>heme</name>
        <dbReference type="ChEBI" id="CHEBI:30413"/>
    </cofactor>
</comment>
<dbReference type="PANTHER" id="PTHR24305">
    <property type="entry name" value="CYTOCHROME P450"/>
    <property type="match status" value="1"/>
</dbReference>
<keyword evidence="8" id="KW-0503">Monooxygenase</keyword>
<dbReference type="GO" id="GO:0016705">
    <property type="term" value="F:oxidoreductase activity, acting on paired donors, with incorporation or reduction of molecular oxygen"/>
    <property type="evidence" value="ECO:0007669"/>
    <property type="project" value="InterPro"/>
</dbReference>
<organism evidence="9 10">
    <name type="scientific">Hericium alpestre</name>
    <dbReference type="NCBI Taxonomy" id="135208"/>
    <lineage>
        <taxon>Eukaryota</taxon>
        <taxon>Fungi</taxon>
        <taxon>Dikarya</taxon>
        <taxon>Basidiomycota</taxon>
        <taxon>Agaricomycotina</taxon>
        <taxon>Agaricomycetes</taxon>
        <taxon>Russulales</taxon>
        <taxon>Hericiaceae</taxon>
        <taxon>Hericium</taxon>
    </lineage>
</organism>
<evidence type="ECO:0000256" key="8">
    <source>
        <dbReference type="ARBA" id="ARBA00023033"/>
    </source>
</evidence>
<evidence type="ECO:0008006" key="11">
    <source>
        <dbReference type="Google" id="ProtNLM"/>
    </source>
</evidence>
<gene>
    <name evidence="9" type="ORF">EWM64_g4776</name>
</gene>
<evidence type="ECO:0000256" key="2">
    <source>
        <dbReference type="ARBA" id="ARBA00005179"/>
    </source>
</evidence>
<dbReference type="Proteomes" id="UP000298061">
    <property type="component" value="Unassembled WGS sequence"/>
</dbReference>
<dbReference type="OrthoDB" id="1470350at2759"/>
<comment type="similarity">
    <text evidence="3">Belongs to the cytochrome P450 family.</text>
</comment>
<dbReference type="EMBL" id="SFCI01000535">
    <property type="protein sequence ID" value="TFY79237.1"/>
    <property type="molecule type" value="Genomic_DNA"/>
</dbReference>
<dbReference type="PANTHER" id="PTHR24305:SF166">
    <property type="entry name" value="CYTOCHROME P450 12A4, MITOCHONDRIAL-RELATED"/>
    <property type="match status" value="1"/>
</dbReference>
<accession>A0A4Y9ZYS3</accession>
<dbReference type="GO" id="GO:0005506">
    <property type="term" value="F:iron ion binding"/>
    <property type="evidence" value="ECO:0007669"/>
    <property type="project" value="InterPro"/>
</dbReference>
<evidence type="ECO:0000256" key="3">
    <source>
        <dbReference type="ARBA" id="ARBA00010617"/>
    </source>
</evidence>
<evidence type="ECO:0000256" key="7">
    <source>
        <dbReference type="ARBA" id="ARBA00023004"/>
    </source>
</evidence>
<evidence type="ECO:0000256" key="1">
    <source>
        <dbReference type="ARBA" id="ARBA00001971"/>
    </source>
</evidence>
<evidence type="ECO:0000256" key="5">
    <source>
        <dbReference type="ARBA" id="ARBA00022723"/>
    </source>
</evidence>
<dbReference type="InterPro" id="IPR036412">
    <property type="entry name" value="HAD-like_sf"/>
</dbReference>
<name>A0A4Y9ZYS3_9AGAM</name>
<reference evidence="9 10" key="1">
    <citation type="submission" date="2019-02" db="EMBL/GenBank/DDBJ databases">
        <title>Genome sequencing of the rare red list fungi Hericium alpestre (H. flagellum).</title>
        <authorList>
            <person name="Buettner E."/>
            <person name="Kellner H."/>
        </authorList>
    </citation>
    <scope>NUCLEOTIDE SEQUENCE [LARGE SCALE GENOMIC DNA]</scope>
    <source>
        <strain evidence="9 10">DSM 108284</strain>
    </source>
</reference>
<comment type="pathway">
    <text evidence="2">Secondary metabolite biosynthesis.</text>
</comment>
<dbReference type="InterPro" id="IPR050121">
    <property type="entry name" value="Cytochrome_P450_monoxygenase"/>
</dbReference>
<comment type="caution">
    <text evidence="9">The sequence shown here is derived from an EMBL/GenBank/DDBJ whole genome shotgun (WGS) entry which is preliminary data.</text>
</comment>